<name>A0A7X2J187_9BACI</name>
<dbReference type="InterPro" id="IPR011604">
    <property type="entry name" value="PDDEXK-like_dom_sf"/>
</dbReference>
<keyword evidence="3" id="KW-0227">DNA damage</keyword>
<dbReference type="GO" id="GO:0004527">
    <property type="term" value="F:exonuclease activity"/>
    <property type="evidence" value="ECO:0007669"/>
    <property type="project" value="UniProtKB-KW"/>
</dbReference>
<dbReference type="Pfam" id="PF12705">
    <property type="entry name" value="PDDEXK_1"/>
    <property type="match status" value="1"/>
</dbReference>
<dbReference type="InterPro" id="IPR027417">
    <property type="entry name" value="P-loop_NTPase"/>
</dbReference>
<evidence type="ECO:0000256" key="6">
    <source>
        <dbReference type="ARBA" id="ARBA00022839"/>
    </source>
</evidence>
<dbReference type="Gene3D" id="3.90.320.10">
    <property type="match status" value="1"/>
</dbReference>
<evidence type="ECO:0000256" key="5">
    <source>
        <dbReference type="ARBA" id="ARBA00022806"/>
    </source>
</evidence>
<evidence type="ECO:0000256" key="4">
    <source>
        <dbReference type="ARBA" id="ARBA00022801"/>
    </source>
</evidence>
<keyword evidence="6 11" id="KW-0269">Exonuclease</keyword>
<sequence>MAEPFLFLSKYKKFTQDGSGPGLRIDLSRNFRSRAEVLDGTNYLFKQVMGEKVGEIAYDIDAELKLGAQYPPSSEMNAELLLISKGPGITDEAEEGQFDAEELETVQLEARLMASKIRELVHSRFQVYDRKLNGTRNITYKDIVILLRSMPWAPQILEEFKQQGIPVYASLSNGYFEATEVAIMMSLLKVIDNPYQDIPLASVLRSPVIGLSSNELATIKLYGNKGAFYDAVKGFLAEAGREHQGLFAKISGFYSSLQGWRDLARKGSVSDLIWQLYRDTKFFDYVGGMPGGKQRQANLRAFYDRSRQYESTSFRGLFRFLRFIERMQERGDDLGAARALGEQEDVVRIMTTHSSKGLEFPVVFAAGLARQFNMMDLNKKHLLDKELGFGTKYIHPKYRISYPTLPLTAIKKKMKVELLSEELRVLYVALTRAKEKLFLIGTMKDAEKSIGSWTQMLEHKDWLIPDHERLAAKSYLDWIGPAIIRHRDARVLSQSEMTSAIADDPSKWSVSIVEESDLVQEEFSFDDIQSDRKEALENGEPVPLETKWAGEVEERLTWKYSFQDAAVHRAKQSVSEIKRQQEYHDEYSDTSILNRKRNFLYDRPTFMQEKKLTAAEQGTALHAFMQHVPLKKGMDQSFLRNYAAELVSKEILTSDQYDALQFEHIVSFFSSEIGLRLLMADHVSREVPFNLALPAEEVYKEHQTPLDNESVLVQGIIDCLFEDSNGLVLLDFKTDAIQGRFQGGFEGAKEILKDRYEVQVNLYALAVEKILKRPVASKYLYFLDGGYLLEIKK</sequence>
<dbReference type="GO" id="GO:0003677">
    <property type="term" value="F:DNA binding"/>
    <property type="evidence" value="ECO:0007669"/>
    <property type="project" value="UniProtKB-KW"/>
</dbReference>
<proteinExistence type="predicted"/>
<keyword evidence="1" id="KW-0540">Nuclease</keyword>
<keyword evidence="5 11" id="KW-0347">Helicase</keyword>
<evidence type="ECO:0000313" key="12">
    <source>
        <dbReference type="Proteomes" id="UP000448867"/>
    </source>
</evidence>
<dbReference type="GO" id="GO:0005829">
    <property type="term" value="C:cytosol"/>
    <property type="evidence" value="ECO:0007669"/>
    <property type="project" value="TreeGrafter"/>
</dbReference>
<keyword evidence="9" id="KW-0234">DNA repair</keyword>
<keyword evidence="2" id="KW-0547">Nucleotide-binding</keyword>
<organism evidence="11 12">
    <name type="scientific">Metabacillus lacus</name>
    <dbReference type="NCBI Taxonomy" id="1983721"/>
    <lineage>
        <taxon>Bacteria</taxon>
        <taxon>Bacillati</taxon>
        <taxon>Bacillota</taxon>
        <taxon>Bacilli</taxon>
        <taxon>Bacillales</taxon>
        <taxon>Bacillaceae</taxon>
        <taxon>Metabacillus</taxon>
    </lineage>
</organism>
<keyword evidence="4" id="KW-0378">Hydrolase</keyword>
<comment type="caution">
    <text evidence="11">The sequence shown here is derived from an EMBL/GenBank/DDBJ whole genome shotgun (WGS) entry which is preliminary data.</text>
</comment>
<keyword evidence="12" id="KW-1185">Reference proteome</keyword>
<dbReference type="InterPro" id="IPR038726">
    <property type="entry name" value="PDDEXK_AddAB-type"/>
</dbReference>
<dbReference type="NCBIfam" id="TIGR02785">
    <property type="entry name" value="addA_Gpos"/>
    <property type="match status" value="1"/>
</dbReference>
<dbReference type="SUPFAM" id="SSF52980">
    <property type="entry name" value="Restriction endonuclease-like"/>
    <property type="match status" value="1"/>
</dbReference>
<evidence type="ECO:0000256" key="9">
    <source>
        <dbReference type="ARBA" id="ARBA00023204"/>
    </source>
</evidence>
<dbReference type="InterPro" id="IPR000212">
    <property type="entry name" value="DNA_helicase_UvrD/REP"/>
</dbReference>
<gene>
    <name evidence="11" type="primary">addA</name>
    <name evidence="11" type="ORF">GJU40_15380</name>
</gene>
<dbReference type="GO" id="GO:0000725">
    <property type="term" value="P:recombinational repair"/>
    <property type="evidence" value="ECO:0007669"/>
    <property type="project" value="TreeGrafter"/>
</dbReference>
<dbReference type="SUPFAM" id="SSF52540">
    <property type="entry name" value="P-loop containing nucleoside triphosphate hydrolases"/>
    <property type="match status" value="1"/>
</dbReference>
<evidence type="ECO:0000256" key="3">
    <source>
        <dbReference type="ARBA" id="ARBA00022763"/>
    </source>
</evidence>
<dbReference type="EMBL" id="WKKI01000037">
    <property type="protein sequence ID" value="MRX73525.1"/>
    <property type="molecule type" value="Genomic_DNA"/>
</dbReference>
<dbReference type="GO" id="GO:0005524">
    <property type="term" value="F:ATP binding"/>
    <property type="evidence" value="ECO:0007669"/>
    <property type="project" value="UniProtKB-KW"/>
</dbReference>
<dbReference type="Pfam" id="PF13361">
    <property type="entry name" value="UvrD_C"/>
    <property type="match status" value="1"/>
</dbReference>
<keyword evidence="7" id="KW-0067">ATP-binding</keyword>
<evidence type="ECO:0000259" key="10">
    <source>
        <dbReference type="PROSITE" id="PS51217"/>
    </source>
</evidence>
<dbReference type="OrthoDB" id="9810135at2"/>
<feature type="domain" description="UvrD-like helicase C-terminal" evidence="10">
    <location>
        <begin position="67"/>
        <end position="357"/>
    </location>
</feature>
<dbReference type="Gene3D" id="3.40.50.300">
    <property type="entry name" value="P-loop containing nucleotide triphosphate hydrolases"/>
    <property type="match status" value="2"/>
</dbReference>
<dbReference type="GO" id="GO:0043138">
    <property type="term" value="F:3'-5' DNA helicase activity"/>
    <property type="evidence" value="ECO:0007669"/>
    <property type="project" value="TreeGrafter"/>
</dbReference>
<dbReference type="GO" id="GO:0006302">
    <property type="term" value="P:double-strand break repair"/>
    <property type="evidence" value="ECO:0007669"/>
    <property type="project" value="InterPro"/>
</dbReference>
<keyword evidence="8" id="KW-0238">DNA-binding</keyword>
<evidence type="ECO:0000256" key="7">
    <source>
        <dbReference type="ARBA" id="ARBA00022840"/>
    </source>
</evidence>
<dbReference type="PANTHER" id="PTHR11070:SF48">
    <property type="entry name" value="ATP-DEPENDENT HELICASE_NUCLEASE SUBUNIT A"/>
    <property type="match status" value="1"/>
</dbReference>
<dbReference type="InterPro" id="IPR014017">
    <property type="entry name" value="DNA_helicase_UvrD-like_C"/>
</dbReference>
<evidence type="ECO:0000256" key="1">
    <source>
        <dbReference type="ARBA" id="ARBA00022722"/>
    </source>
</evidence>
<evidence type="ECO:0000313" key="11">
    <source>
        <dbReference type="EMBL" id="MRX73525.1"/>
    </source>
</evidence>
<dbReference type="PANTHER" id="PTHR11070">
    <property type="entry name" value="UVRD / RECB / PCRA DNA HELICASE FAMILY MEMBER"/>
    <property type="match status" value="1"/>
</dbReference>
<dbReference type="InterPro" id="IPR014152">
    <property type="entry name" value="AddA"/>
</dbReference>
<protein>
    <submittedName>
        <fullName evidence="11">Helicase-exonuclease AddAB subunit AddA</fullName>
    </submittedName>
</protein>
<dbReference type="InterPro" id="IPR011335">
    <property type="entry name" value="Restrct_endonuc-II-like"/>
</dbReference>
<dbReference type="PROSITE" id="PS51217">
    <property type="entry name" value="UVRD_HELICASE_CTER"/>
    <property type="match status" value="1"/>
</dbReference>
<evidence type="ECO:0000256" key="2">
    <source>
        <dbReference type="ARBA" id="ARBA00022741"/>
    </source>
</evidence>
<evidence type="ECO:0000256" key="8">
    <source>
        <dbReference type="ARBA" id="ARBA00023125"/>
    </source>
</evidence>
<accession>A0A7X2J187</accession>
<dbReference type="AlphaFoldDB" id="A0A7X2J187"/>
<dbReference type="GO" id="GO:0033202">
    <property type="term" value="C:DNA helicase complex"/>
    <property type="evidence" value="ECO:0007669"/>
    <property type="project" value="TreeGrafter"/>
</dbReference>
<dbReference type="Proteomes" id="UP000448867">
    <property type="component" value="Unassembled WGS sequence"/>
</dbReference>
<reference evidence="11 12" key="1">
    <citation type="submission" date="2019-11" db="EMBL/GenBank/DDBJ databases">
        <title>Bacillus lacus genome.</title>
        <authorList>
            <person name="Allen C.J."/>
            <person name="Newman J.D."/>
        </authorList>
    </citation>
    <scope>NUCLEOTIDE SEQUENCE [LARGE SCALE GENOMIC DNA]</scope>
    <source>
        <strain evidence="11 12">KCTC 33946</strain>
    </source>
</reference>